<accession>A0A3G5A431</accession>
<evidence type="ECO:0000256" key="3">
    <source>
        <dbReference type="ARBA" id="ARBA00022598"/>
    </source>
</evidence>
<dbReference type="PROSITE" id="PS00178">
    <property type="entry name" value="AA_TRNA_LIGASE_I"/>
    <property type="match status" value="1"/>
</dbReference>
<evidence type="ECO:0000256" key="2">
    <source>
        <dbReference type="ARBA" id="ARBA00013164"/>
    </source>
</evidence>
<evidence type="ECO:0000259" key="10">
    <source>
        <dbReference type="Pfam" id="PF08264"/>
    </source>
</evidence>
<dbReference type="Gene3D" id="3.40.50.620">
    <property type="entry name" value="HUPs"/>
    <property type="match status" value="2"/>
</dbReference>
<dbReference type="SUPFAM" id="SSF47323">
    <property type="entry name" value="Anticodon-binding domain of a subclass of class I aminoacyl-tRNA synthetases"/>
    <property type="match status" value="1"/>
</dbReference>
<gene>
    <name evidence="11" type="ORF">Homavirus1_7</name>
</gene>
<dbReference type="EMBL" id="MK072332">
    <property type="protein sequence ID" value="AYV81977.1"/>
    <property type="molecule type" value="Genomic_DNA"/>
</dbReference>
<evidence type="ECO:0000256" key="1">
    <source>
        <dbReference type="ARBA" id="ARBA00005594"/>
    </source>
</evidence>
<dbReference type="InterPro" id="IPR004493">
    <property type="entry name" value="Leu-tRNA-synth_Ia_arc/euk"/>
</dbReference>
<evidence type="ECO:0000256" key="7">
    <source>
        <dbReference type="ARBA" id="ARBA00023146"/>
    </source>
</evidence>
<protein>
    <recommendedName>
        <fullName evidence="2">leucine--tRNA ligase</fullName>
        <ecNumber evidence="2">6.1.1.4</ecNumber>
    </recommendedName>
    <alternativeName>
        <fullName evidence="8">Leucyl-tRNA synthetase</fullName>
    </alternativeName>
</protein>
<evidence type="ECO:0000256" key="4">
    <source>
        <dbReference type="ARBA" id="ARBA00022741"/>
    </source>
</evidence>
<dbReference type="InterPro" id="IPR014729">
    <property type="entry name" value="Rossmann-like_a/b/a_fold"/>
</dbReference>
<dbReference type="PANTHER" id="PTHR45794">
    <property type="entry name" value="LEUCYL-TRNA SYNTHETASE"/>
    <property type="match status" value="1"/>
</dbReference>
<keyword evidence="6" id="KW-0648">Protein biosynthesis</keyword>
<keyword evidence="5" id="KW-0067">ATP-binding</keyword>
<evidence type="ECO:0000256" key="8">
    <source>
        <dbReference type="ARBA" id="ARBA00030520"/>
    </source>
</evidence>
<dbReference type="Gene3D" id="1.10.730.10">
    <property type="entry name" value="Isoleucyl-tRNA Synthetase, Domain 1"/>
    <property type="match status" value="1"/>
</dbReference>
<name>A0A3G5A431_9VIRU</name>
<dbReference type="PANTHER" id="PTHR45794:SF1">
    <property type="entry name" value="LEUCINE--TRNA LIGASE, CYTOPLASMIC"/>
    <property type="match status" value="1"/>
</dbReference>
<evidence type="ECO:0000256" key="6">
    <source>
        <dbReference type="ARBA" id="ARBA00022917"/>
    </source>
</evidence>
<reference evidence="11" key="1">
    <citation type="submission" date="2018-10" db="EMBL/GenBank/DDBJ databases">
        <title>Hidden diversity of soil giant viruses.</title>
        <authorList>
            <person name="Schulz F."/>
            <person name="Alteio L."/>
            <person name="Goudeau D."/>
            <person name="Ryan E.M."/>
            <person name="Malmstrom R.R."/>
            <person name="Blanchard J."/>
            <person name="Woyke T."/>
        </authorList>
    </citation>
    <scope>NUCLEOTIDE SEQUENCE</scope>
    <source>
        <strain evidence="11">HOV1</strain>
    </source>
</reference>
<evidence type="ECO:0000313" key="11">
    <source>
        <dbReference type="EMBL" id="AYV81977.1"/>
    </source>
</evidence>
<sequence>MADINNISPTKKRDAIIQDELTVQNKWKNTTCTYDFNNNKKFFVTFPYPYMNGTLHLGHAYTISKAEFISRFYVLNGYNVLFPFGFHGTGTPIVACANKLKQELSDDSITGQHSQYSILKSMGVTESEIPNFVDPYYWLQYFPKRAISDLNQFGISADFTRSFVTTNMNPYYDSFVKWQFNKLQQGGKLVYGKKPIIYSPKDNQPCADHDRSIGEGVGIREHILYKFKLDNNTYSVDIHGTSYENIYLLATIKNIPNMDCITLTNILVNPECMYRMFRMQNNIYICRTEAIRNIQYQSTIWPDITVIDICISGDKLVGLHIYRDREPTISIIKSNIPINYGTCICATIKNDENCIGDNLGERIKYYEPEELVVSRSNSVCVVAIIDQWFIDYGEIGWKNKVTEYESQKLVTTNDAVKNSMLKACEWINQWPVSRSIGLGTQLLDTEYLIDSLSDSTIYMAYYTVADKIEKIPIEFIDQDFWDCLFLNGNKYKSIDVDICQTVMAMRNEFLYWYPVDLRVSGKDLISNHLTMCIYNHAAIWDNDKMWPQRYHVNGHILLNGMKMSKSTGNFLTLSDTIIKYGADPTRMSLAMSGSFSDDANFTDNNVNNIILKLTAEKEWCFSIIDSFSTNSTDSTYATNSTNFWDIVFGVELDWTVEKTTKHYMDMDFQKVVVDGIHGLYTIRDNYRSKYENKVIEQNLTMLKKYLDVHLTLIYPICPHYVETIWDYAHSKNIQLNRCWPLQNMIDMKTMYDKDQFNICLTLCRSSYHKIMKRYKRSNKICDPNNLTLHISTYKYSDKHISVLESLQTMDLNQIEWNNVVSTISNQADKTDKTDKGFYGKFIKFIQSNVEIYTKEWINWIIDCADYEILNKWIPKLVDINVTKIIVDRSDCVDIRYIYGPWSPNIRIY</sequence>
<dbReference type="InterPro" id="IPR002300">
    <property type="entry name" value="aa-tRNA-synth_Ia"/>
</dbReference>
<evidence type="ECO:0000259" key="9">
    <source>
        <dbReference type="Pfam" id="PF00133"/>
    </source>
</evidence>
<keyword evidence="7 11" id="KW-0030">Aminoacyl-tRNA synthetase</keyword>
<proteinExistence type="inferred from homology"/>
<dbReference type="InterPro" id="IPR001412">
    <property type="entry name" value="aa-tRNA-synth_I_CS"/>
</dbReference>
<dbReference type="SUPFAM" id="SSF52374">
    <property type="entry name" value="Nucleotidylyl transferase"/>
    <property type="match status" value="1"/>
</dbReference>
<dbReference type="EC" id="6.1.1.4" evidence="2"/>
<feature type="domain" description="Aminoacyl-tRNA synthetase class Ia" evidence="9">
    <location>
        <begin position="26"/>
        <end position="599"/>
    </location>
</feature>
<keyword evidence="3" id="KW-0436">Ligase</keyword>
<organism evidence="11">
    <name type="scientific">Homavirus sp</name>
    <dbReference type="NCBI Taxonomy" id="2487769"/>
    <lineage>
        <taxon>Viruses</taxon>
        <taxon>Varidnaviria</taxon>
        <taxon>Bamfordvirae</taxon>
        <taxon>Nucleocytoviricota</taxon>
        <taxon>Megaviricetes</taxon>
        <taxon>Imitervirales</taxon>
        <taxon>Mimiviridae</taxon>
        <taxon>Klosneuvirinae</taxon>
    </lineage>
</organism>
<dbReference type="Pfam" id="PF00133">
    <property type="entry name" value="tRNA-synt_1"/>
    <property type="match status" value="1"/>
</dbReference>
<keyword evidence="4" id="KW-0547">Nucleotide-binding</keyword>
<dbReference type="InterPro" id="IPR009080">
    <property type="entry name" value="tRNAsynth_Ia_anticodon-bd"/>
</dbReference>
<comment type="similarity">
    <text evidence="1">Belongs to the class-I aminoacyl-tRNA synthetase family.</text>
</comment>
<dbReference type="GO" id="GO:0005524">
    <property type="term" value="F:ATP binding"/>
    <property type="evidence" value="ECO:0007669"/>
    <property type="project" value="UniProtKB-KW"/>
</dbReference>
<dbReference type="InterPro" id="IPR013155">
    <property type="entry name" value="M/V/L/I-tRNA-synth_anticd-bd"/>
</dbReference>
<dbReference type="Pfam" id="PF08264">
    <property type="entry name" value="Anticodon_1"/>
    <property type="match status" value="1"/>
</dbReference>
<feature type="domain" description="Methionyl/Valyl/Leucyl/Isoleucyl-tRNA synthetase anticodon-binding" evidence="10">
    <location>
        <begin position="652"/>
        <end position="745"/>
    </location>
</feature>
<dbReference type="GO" id="GO:0004823">
    <property type="term" value="F:leucine-tRNA ligase activity"/>
    <property type="evidence" value="ECO:0007669"/>
    <property type="project" value="UniProtKB-EC"/>
</dbReference>
<evidence type="ECO:0000256" key="5">
    <source>
        <dbReference type="ARBA" id="ARBA00022840"/>
    </source>
</evidence>